<feature type="coiled-coil region" evidence="1">
    <location>
        <begin position="36"/>
        <end position="63"/>
    </location>
</feature>
<dbReference type="OrthoDB" id="1467932at2"/>
<protein>
    <submittedName>
        <fullName evidence="2">Uncharacterized protein</fullName>
    </submittedName>
</protein>
<gene>
    <name evidence="2" type="ORF">HMPREF9302_05090</name>
</gene>
<accession>A0A096AY71</accession>
<dbReference type="Proteomes" id="UP000029614">
    <property type="component" value="Unassembled WGS sequence"/>
</dbReference>
<evidence type="ECO:0000313" key="3">
    <source>
        <dbReference type="Proteomes" id="UP000029614"/>
    </source>
</evidence>
<reference evidence="2 3" key="1">
    <citation type="submission" date="2014-07" db="EMBL/GenBank/DDBJ databases">
        <authorList>
            <person name="McCorrison J."/>
            <person name="Sanka R."/>
            <person name="Torralba M."/>
            <person name="Gillis M."/>
            <person name="Haft D.H."/>
            <person name="Methe B."/>
            <person name="Sutton G."/>
            <person name="Nelson K.E."/>
        </authorList>
    </citation>
    <scope>NUCLEOTIDE SEQUENCE [LARGE SCALE GENOMIC DNA]</scope>
    <source>
        <strain evidence="2 3">DNF00058</strain>
    </source>
</reference>
<evidence type="ECO:0000313" key="2">
    <source>
        <dbReference type="EMBL" id="KGF52038.1"/>
    </source>
</evidence>
<sequence>MNANEKILNTFATRVRQLILQYLSIKKENNELYNMVNERDQEILKLQKQLAQSQSDYQTLKIARMIEVSDKDIEVAQKRVSKLIRDINKCITLLSDK</sequence>
<organism evidence="2 3">
    <name type="scientific">Prevotella amnii DNF00058</name>
    <dbReference type="NCBI Taxonomy" id="1401066"/>
    <lineage>
        <taxon>Bacteria</taxon>
        <taxon>Pseudomonadati</taxon>
        <taxon>Bacteroidota</taxon>
        <taxon>Bacteroidia</taxon>
        <taxon>Bacteroidales</taxon>
        <taxon>Prevotellaceae</taxon>
        <taxon>Prevotella</taxon>
    </lineage>
</organism>
<proteinExistence type="predicted"/>
<dbReference type="EMBL" id="JRNU01000018">
    <property type="protein sequence ID" value="KGF52038.1"/>
    <property type="molecule type" value="Genomic_DNA"/>
</dbReference>
<dbReference type="AlphaFoldDB" id="A0A096AY71"/>
<evidence type="ECO:0000256" key="1">
    <source>
        <dbReference type="SAM" id="Coils"/>
    </source>
</evidence>
<dbReference type="RefSeq" id="WP_019036560.1">
    <property type="nucleotide sequence ID" value="NZ_JRNU01000018.1"/>
</dbReference>
<keyword evidence="3" id="KW-1185">Reference proteome</keyword>
<keyword evidence="1" id="KW-0175">Coiled coil</keyword>
<comment type="caution">
    <text evidence="2">The sequence shown here is derived from an EMBL/GenBank/DDBJ whole genome shotgun (WGS) entry which is preliminary data.</text>
</comment>
<name>A0A096AY71_9BACT</name>